<organism evidence="2 3">
    <name type="scientific">Sphingomonas humi</name>
    <dbReference type="NCBI Taxonomy" id="335630"/>
    <lineage>
        <taxon>Bacteria</taxon>
        <taxon>Pseudomonadati</taxon>
        <taxon>Pseudomonadota</taxon>
        <taxon>Alphaproteobacteria</taxon>
        <taxon>Sphingomonadales</taxon>
        <taxon>Sphingomonadaceae</taxon>
        <taxon>Sphingomonas</taxon>
    </lineage>
</organism>
<gene>
    <name evidence="2" type="ORF">GCM10022211_18080</name>
</gene>
<evidence type="ECO:0000256" key="1">
    <source>
        <dbReference type="SAM" id="SignalP"/>
    </source>
</evidence>
<comment type="caution">
    <text evidence="2">The sequence shown here is derived from an EMBL/GenBank/DDBJ whole genome shotgun (WGS) entry which is preliminary data.</text>
</comment>
<name>A0ABP7S3D8_9SPHN</name>
<dbReference type="Proteomes" id="UP001501310">
    <property type="component" value="Unassembled WGS sequence"/>
</dbReference>
<protein>
    <recommendedName>
        <fullName evidence="4">DUF5666 domain-containing protein</fullName>
    </recommendedName>
</protein>
<sequence length="150" mass="16124">MKARFLLTLPLLCAAPAFAQEGPLANPEIAASNSSFLIKMNTSISTTNSKVGDRVSGEVIDPPQLRGAVAEGKVDRADHAILGFSFETLRVQGQDFPIQSRLVSITSSKGNEGRDDLDQRVRIEGVGIIAFGTRSALDEGAEVRITAWKR</sequence>
<evidence type="ECO:0000313" key="3">
    <source>
        <dbReference type="Proteomes" id="UP001501310"/>
    </source>
</evidence>
<evidence type="ECO:0008006" key="4">
    <source>
        <dbReference type="Google" id="ProtNLM"/>
    </source>
</evidence>
<feature type="signal peptide" evidence="1">
    <location>
        <begin position="1"/>
        <end position="19"/>
    </location>
</feature>
<keyword evidence="1" id="KW-0732">Signal</keyword>
<feature type="chain" id="PRO_5045982233" description="DUF5666 domain-containing protein" evidence="1">
    <location>
        <begin position="20"/>
        <end position="150"/>
    </location>
</feature>
<accession>A0ABP7S3D8</accession>
<evidence type="ECO:0000313" key="2">
    <source>
        <dbReference type="EMBL" id="GAA4006000.1"/>
    </source>
</evidence>
<proteinExistence type="predicted"/>
<dbReference type="EMBL" id="BAAAZD010000002">
    <property type="protein sequence ID" value="GAA4006000.1"/>
    <property type="molecule type" value="Genomic_DNA"/>
</dbReference>
<reference evidence="3" key="1">
    <citation type="journal article" date="2019" name="Int. J. Syst. Evol. Microbiol.">
        <title>The Global Catalogue of Microorganisms (GCM) 10K type strain sequencing project: providing services to taxonomists for standard genome sequencing and annotation.</title>
        <authorList>
            <consortium name="The Broad Institute Genomics Platform"/>
            <consortium name="The Broad Institute Genome Sequencing Center for Infectious Disease"/>
            <person name="Wu L."/>
            <person name="Ma J."/>
        </authorList>
    </citation>
    <scope>NUCLEOTIDE SEQUENCE [LARGE SCALE GENOMIC DNA]</scope>
    <source>
        <strain evidence="3">JCM 16603</strain>
    </source>
</reference>
<dbReference type="RefSeq" id="WP_344709940.1">
    <property type="nucleotide sequence ID" value="NZ_BAAAZD010000002.1"/>
</dbReference>
<keyword evidence="3" id="KW-1185">Reference proteome</keyword>